<protein>
    <submittedName>
        <fullName evidence="10">TonB-dependent receptor</fullName>
    </submittedName>
</protein>
<sequence length="1040" mass="114369">MKSFTLWNNLKICILLISATAFFKAHAAPRSEPHSYSFKLASSKVGIKGVVFDWQITGKVTTANNEPLPGVTVLVKGTTLGATTAPDGTYSLAIPEKPVTLVFSFIGYTTQEKQINGPGAVNISMTDDTKALQEVVVVGYGTQKKSQVTGAISSVSSKEISELPITNPQQALQGRAAGVEVLSQGSSPGGGVNVRIRGRRSFNAGNDPLFVVDGIPLSGDINDINPQDIESMEVLKDASSTAIYGSRGANGVVIVTTKRGAPGKISISYDGYFGVNKIINQYDVMNGPEFAEYKRESRRTVGRYPAGPTDPAADKLIFDAVELEGIASGRSTNYQDYITRTGTQQSHQLGISGGTEKTRYSVSFNHFFEKGVTIGQDFTRDNIRISLDQQITDKLKFGVTMMGSLGKLNIGPNPFGVTLRENPLGSPYDANGNLLFRNTTDGAQTNPLLEVVPNAVVNENRRGRIFTSLFAEYQIAKGLSYRLNFGPDYSSRRSGQFIASLTNARSGGTPFAQNDNNYLFSYTLENILNYSKKFNEVHDLNITGLFSIQKERREFYQIKASGLTSARQLFYKLSHAPNIEGIDSDLNESGLLSYMGRVNYGFRDKYLLTLTTRIDGSSKFAGETGLFGDTKKYGFFPSAAIGWRISEEPFIKSIAFIDNLKLRASYGLTGNQGIGAYATQGSLNRTTYAFGTTGAFGYSPRTLVNPDLRWETTATTNVGLDFGFINNRISGSVEVYQQNTFDLLMPRNLPFTSGYGSVLQNVGKSKNSGLEIAVSTVNVDMGGNGFKWTTDINFNSNKEQIVEIYNGKKDDVGSLYFIGQPLTVYYDYEKLGIWQTAEKDQALLYKQAPGEIKVKDLNNDGAINALDRVILGSDIPDWSGGITNRFSYKGIDFSFFIFTRQGSMIQSDLYNNLNFLAGRYNNMDVDYWTPNNPTNAYPRPNQNQERPLYNTTMSYFDGSFTKIRNISLGYNIPTAISNKLKMASLRVYASAQNPFIFSNYGNNLDPEQARGRNNDREQSNLISIGTPSARLIMFGLNAKF</sequence>
<dbReference type="InterPro" id="IPR039426">
    <property type="entry name" value="TonB-dep_rcpt-like"/>
</dbReference>
<evidence type="ECO:0000256" key="2">
    <source>
        <dbReference type="ARBA" id="ARBA00022448"/>
    </source>
</evidence>
<dbReference type="PROSITE" id="PS52016">
    <property type="entry name" value="TONB_DEPENDENT_REC_3"/>
    <property type="match status" value="1"/>
</dbReference>
<dbReference type="Pfam" id="PF13715">
    <property type="entry name" value="CarbopepD_reg_2"/>
    <property type="match status" value="1"/>
</dbReference>
<comment type="similarity">
    <text evidence="7">Belongs to the TonB-dependent receptor family.</text>
</comment>
<dbReference type="InterPro" id="IPR008969">
    <property type="entry name" value="CarboxyPept-like_regulatory"/>
</dbReference>
<dbReference type="Proteomes" id="UP000514509">
    <property type="component" value="Chromosome"/>
</dbReference>
<dbReference type="SUPFAM" id="SSF56935">
    <property type="entry name" value="Porins"/>
    <property type="match status" value="1"/>
</dbReference>
<dbReference type="InterPro" id="IPR037066">
    <property type="entry name" value="Plug_dom_sf"/>
</dbReference>
<dbReference type="InterPro" id="IPR023997">
    <property type="entry name" value="TonB-dep_OMP_SusC/RagA_CS"/>
</dbReference>
<evidence type="ECO:0000256" key="7">
    <source>
        <dbReference type="PROSITE-ProRule" id="PRU01360"/>
    </source>
</evidence>
<keyword evidence="2 7" id="KW-0813">Transport</keyword>
<dbReference type="RefSeq" id="WP_182413083.1">
    <property type="nucleotide sequence ID" value="NZ_CP055153.1"/>
</dbReference>
<evidence type="ECO:0000256" key="6">
    <source>
        <dbReference type="ARBA" id="ARBA00023237"/>
    </source>
</evidence>
<evidence type="ECO:0000256" key="3">
    <source>
        <dbReference type="ARBA" id="ARBA00022452"/>
    </source>
</evidence>
<gene>
    <name evidence="10" type="ORF">HUW48_22585</name>
</gene>
<keyword evidence="10" id="KW-0675">Receptor</keyword>
<dbReference type="InterPro" id="IPR023996">
    <property type="entry name" value="TonB-dep_OMP_SusC/RagA"/>
</dbReference>
<dbReference type="FunFam" id="2.170.130.10:FF:000008">
    <property type="entry name" value="SusC/RagA family TonB-linked outer membrane protein"/>
    <property type="match status" value="1"/>
</dbReference>
<dbReference type="Gene3D" id="2.40.170.20">
    <property type="entry name" value="TonB-dependent receptor, beta-barrel domain"/>
    <property type="match status" value="1"/>
</dbReference>
<reference evidence="10 11" key="2">
    <citation type="submission" date="2020-08" db="EMBL/GenBank/DDBJ databases">
        <title>Adhaeribacter dokdonensis sp. nov., isolated from the rhizosphere of Elymus tsukushiensis, a plant native to the Dokdo Islands, Republic of Korea.</title>
        <authorList>
            <person name="Ghim S.Y."/>
        </authorList>
    </citation>
    <scope>NUCLEOTIDE SEQUENCE [LARGE SCALE GENOMIC DNA]</scope>
    <source>
        <strain evidence="10 11">KUDC8001</strain>
    </source>
</reference>
<dbReference type="AlphaFoldDB" id="A0A7L7LDZ4"/>
<accession>A0A7L7LDZ4</accession>
<feature type="chain" id="PRO_5029728662" evidence="8">
    <location>
        <begin position="28"/>
        <end position="1040"/>
    </location>
</feature>
<evidence type="ECO:0000313" key="11">
    <source>
        <dbReference type="Proteomes" id="UP000514509"/>
    </source>
</evidence>
<dbReference type="Gene3D" id="2.60.40.1120">
    <property type="entry name" value="Carboxypeptidase-like, regulatory domain"/>
    <property type="match status" value="1"/>
</dbReference>
<dbReference type="Pfam" id="PF07715">
    <property type="entry name" value="Plug"/>
    <property type="match status" value="1"/>
</dbReference>
<evidence type="ECO:0000256" key="8">
    <source>
        <dbReference type="SAM" id="SignalP"/>
    </source>
</evidence>
<evidence type="ECO:0000256" key="4">
    <source>
        <dbReference type="ARBA" id="ARBA00022692"/>
    </source>
</evidence>
<keyword evidence="4 7" id="KW-0812">Transmembrane</keyword>
<evidence type="ECO:0000256" key="5">
    <source>
        <dbReference type="ARBA" id="ARBA00023136"/>
    </source>
</evidence>
<name>A0A7L7LDZ4_9BACT</name>
<keyword evidence="3 7" id="KW-1134">Transmembrane beta strand</keyword>
<dbReference type="EMBL" id="CP055153">
    <property type="protein sequence ID" value="QMU30639.1"/>
    <property type="molecule type" value="Genomic_DNA"/>
</dbReference>
<dbReference type="InterPro" id="IPR012910">
    <property type="entry name" value="Plug_dom"/>
</dbReference>
<keyword evidence="6 7" id="KW-0998">Cell outer membrane</keyword>
<dbReference type="SUPFAM" id="SSF49464">
    <property type="entry name" value="Carboxypeptidase regulatory domain-like"/>
    <property type="match status" value="1"/>
</dbReference>
<dbReference type="GO" id="GO:0009279">
    <property type="term" value="C:cell outer membrane"/>
    <property type="evidence" value="ECO:0007669"/>
    <property type="project" value="UniProtKB-SubCell"/>
</dbReference>
<evidence type="ECO:0000259" key="9">
    <source>
        <dbReference type="Pfam" id="PF07715"/>
    </source>
</evidence>
<reference evidence="10 11" key="1">
    <citation type="submission" date="2020-06" db="EMBL/GenBank/DDBJ databases">
        <authorList>
            <person name="Hwang Y.J."/>
        </authorList>
    </citation>
    <scope>NUCLEOTIDE SEQUENCE [LARGE SCALE GENOMIC DNA]</scope>
    <source>
        <strain evidence="10 11">KUDC8001</strain>
    </source>
</reference>
<dbReference type="InterPro" id="IPR036942">
    <property type="entry name" value="Beta-barrel_TonB_sf"/>
</dbReference>
<proteinExistence type="inferred from homology"/>
<dbReference type="KEGG" id="add:HUW48_22585"/>
<keyword evidence="5 7" id="KW-0472">Membrane</keyword>
<dbReference type="NCBIfam" id="TIGR04056">
    <property type="entry name" value="OMP_RagA_SusC"/>
    <property type="match status" value="1"/>
</dbReference>
<evidence type="ECO:0000256" key="1">
    <source>
        <dbReference type="ARBA" id="ARBA00004571"/>
    </source>
</evidence>
<keyword evidence="8" id="KW-0732">Signal</keyword>
<comment type="subcellular location">
    <subcellularLocation>
        <location evidence="1 7">Cell outer membrane</location>
        <topology evidence="1 7">Multi-pass membrane protein</topology>
    </subcellularLocation>
</comment>
<feature type="signal peptide" evidence="8">
    <location>
        <begin position="1"/>
        <end position="27"/>
    </location>
</feature>
<evidence type="ECO:0000313" key="10">
    <source>
        <dbReference type="EMBL" id="QMU30639.1"/>
    </source>
</evidence>
<keyword evidence="11" id="KW-1185">Reference proteome</keyword>
<dbReference type="Gene3D" id="2.170.130.10">
    <property type="entry name" value="TonB-dependent receptor, plug domain"/>
    <property type="match status" value="1"/>
</dbReference>
<feature type="domain" description="TonB-dependent receptor plug" evidence="9">
    <location>
        <begin position="145"/>
        <end position="252"/>
    </location>
</feature>
<dbReference type="NCBIfam" id="TIGR04057">
    <property type="entry name" value="SusC_RagA_signa"/>
    <property type="match status" value="1"/>
</dbReference>
<organism evidence="10 11">
    <name type="scientific">Adhaeribacter radiodurans</name>
    <dbReference type="NCBI Taxonomy" id="2745197"/>
    <lineage>
        <taxon>Bacteria</taxon>
        <taxon>Pseudomonadati</taxon>
        <taxon>Bacteroidota</taxon>
        <taxon>Cytophagia</taxon>
        <taxon>Cytophagales</taxon>
        <taxon>Hymenobacteraceae</taxon>
        <taxon>Adhaeribacter</taxon>
    </lineage>
</organism>